<evidence type="ECO:0000313" key="2">
    <source>
        <dbReference type="Proteomes" id="UP001439875"/>
    </source>
</evidence>
<name>A0ACC6SC44_9BACI</name>
<dbReference type="EMBL" id="JBBMEW010000010">
    <property type="protein sequence ID" value="MEQ2527599.1"/>
    <property type="molecule type" value="Genomic_DNA"/>
</dbReference>
<dbReference type="Proteomes" id="UP001439875">
    <property type="component" value="Unassembled WGS sequence"/>
</dbReference>
<evidence type="ECO:0000313" key="1">
    <source>
        <dbReference type="EMBL" id="MEQ2527599.1"/>
    </source>
</evidence>
<accession>A0ACC6SC44</accession>
<protein>
    <submittedName>
        <fullName evidence="1">Uncharacterized protein</fullName>
    </submittedName>
</protein>
<comment type="caution">
    <text evidence="1">The sequence shown here is derived from an EMBL/GenBank/DDBJ whole genome shotgun (WGS) entry which is preliminary data.</text>
</comment>
<reference evidence="1" key="1">
    <citation type="submission" date="2024-03" db="EMBL/GenBank/DDBJ databases">
        <title>Human intestinal bacterial collection.</title>
        <authorList>
            <person name="Pauvert C."/>
            <person name="Hitch T.C.A."/>
            <person name="Clavel T."/>
        </authorList>
    </citation>
    <scope>NUCLEOTIDE SEQUENCE</scope>
    <source>
        <strain evidence="1">CLA-AA-H227</strain>
    </source>
</reference>
<keyword evidence="2" id="KW-1185">Reference proteome</keyword>
<sequence length="192" mass="22334">MLEKIKDIRLALNNKNYQAALALSLTLPDICGQIEYPNLKRRDGRRNIGKQYATWFNDWVNHYYADPTGWTDDYSKAKSPIFTGEMCYSLRCSFLHEGNSDIPEWDEKEDSDFHYLYKFQLSVGGADSTGVYWEIPTNYNLKITKTKTVRINIDKLCECICLSAEKFYLEKGANLFIDNKINFIDFNSSKTK</sequence>
<gene>
    <name evidence="1" type="ORF">WMO40_12880</name>
</gene>
<organism evidence="1 2">
    <name type="scientific">Robertmurraya yapensis</name>
    <name type="common">ex Hitch et al 2024</name>
    <dbReference type="NCBI Taxonomy" id="3133160"/>
    <lineage>
        <taxon>Bacteria</taxon>
        <taxon>Bacillati</taxon>
        <taxon>Bacillota</taxon>
        <taxon>Bacilli</taxon>
        <taxon>Bacillales</taxon>
        <taxon>Bacillaceae</taxon>
        <taxon>Robertmurraya</taxon>
    </lineage>
</organism>
<proteinExistence type="predicted"/>